<proteinExistence type="inferred from homology"/>
<dbReference type="PANTHER" id="PTHR11941:SF54">
    <property type="entry name" value="ENOYL-COA HYDRATASE, MITOCHONDRIAL"/>
    <property type="match status" value="1"/>
</dbReference>
<dbReference type="InterPro" id="IPR029045">
    <property type="entry name" value="ClpP/crotonase-like_dom_sf"/>
</dbReference>
<comment type="similarity">
    <text evidence="1 2">Belongs to the enoyl-CoA hydratase/isomerase family.</text>
</comment>
<dbReference type="Pfam" id="PF00378">
    <property type="entry name" value="ECH_1"/>
    <property type="match status" value="1"/>
</dbReference>
<evidence type="ECO:0000313" key="3">
    <source>
        <dbReference type="EMBL" id="AMU93839.1"/>
    </source>
</evidence>
<gene>
    <name evidence="3" type="ORF">AOA14_04380</name>
</gene>
<reference evidence="3 4" key="2">
    <citation type="journal article" date="2016" name="Genome Announc.">
        <title>Complete Genome Sequence of Sphingopyxis terrae Strain 203-1 (NBRC 111660), a Polyethylene Glycol Degrader.</title>
        <authorList>
            <person name="Ohtsubo Y."/>
            <person name="Nonoyama S."/>
            <person name="Nagata Y."/>
            <person name="Numata M."/>
            <person name="Tsuchikane K."/>
            <person name="Hosoyama A."/>
            <person name="Yamazoe A."/>
            <person name="Tsuda M."/>
            <person name="Fujita N."/>
            <person name="Kawai F."/>
        </authorList>
    </citation>
    <scope>NUCLEOTIDE SEQUENCE [LARGE SCALE GENOMIC DNA]</scope>
    <source>
        <strain evidence="3 4">203-1</strain>
    </source>
</reference>
<dbReference type="RefSeq" id="WP_062900920.1">
    <property type="nucleotide sequence ID" value="NZ_CP013342.1"/>
</dbReference>
<sequence>MAKHGTMRSEVKGGVATIFLDRPDKKNALSTELFEDLVETLQQWRRDDSVAAVVITGTEEYFSAGLDLDTMNWKSEEERLRWYDATYYGYLELLEYPKPTIAAVAGPTFGGGCDIAVFCDIRISSPNAKFGFPQIRFGLTPFVDPLQRIVGQSQAKLLVLTGRRIDAQEALRIGLIDEIAPEGKLLDTAQAMAGEIASTTVPTVVRTTEMLRRSWAMDPMGAYVYGHVQYRDVHWNPAISDRMLAARAKVGSGTR</sequence>
<dbReference type="PROSITE" id="PS00166">
    <property type="entry name" value="ENOYL_COA_HYDRATASE"/>
    <property type="match status" value="1"/>
</dbReference>
<dbReference type="InterPro" id="IPR001753">
    <property type="entry name" value="Enoyl-CoA_hydra/iso"/>
</dbReference>
<dbReference type="PANTHER" id="PTHR11941">
    <property type="entry name" value="ENOYL-COA HYDRATASE-RELATED"/>
    <property type="match status" value="1"/>
</dbReference>
<dbReference type="GO" id="GO:0006635">
    <property type="term" value="P:fatty acid beta-oxidation"/>
    <property type="evidence" value="ECO:0007669"/>
    <property type="project" value="TreeGrafter"/>
</dbReference>
<dbReference type="SUPFAM" id="SSF52096">
    <property type="entry name" value="ClpP/crotonase"/>
    <property type="match status" value="1"/>
</dbReference>
<accession>A0A142VVT2</accession>
<dbReference type="AlphaFoldDB" id="A0A142VVT2"/>
<evidence type="ECO:0000256" key="2">
    <source>
        <dbReference type="RuleBase" id="RU003707"/>
    </source>
</evidence>
<evidence type="ECO:0000313" key="4">
    <source>
        <dbReference type="Proteomes" id="UP000076234"/>
    </source>
</evidence>
<dbReference type="GO" id="GO:0003824">
    <property type="term" value="F:catalytic activity"/>
    <property type="evidence" value="ECO:0007669"/>
    <property type="project" value="InterPro"/>
</dbReference>
<dbReference type="STRING" id="1219058.AOA14_04380"/>
<name>A0A142VVT2_9SPHN</name>
<reference evidence="4" key="1">
    <citation type="submission" date="2015-11" db="EMBL/GenBank/DDBJ databases">
        <title>Complete genome sequence of a polyethylene glycol-degrading strain Sphingopyxis terrae strain 203-1 (NBRC 15098).</title>
        <authorList>
            <person name="Yoshiyuki O."/>
            <person name="Shouta N."/>
            <person name="Nagata Y."/>
            <person name="Numata M."/>
            <person name="Tsuchikane K."/>
            <person name="Hosoyama A."/>
            <person name="Yamazoe A."/>
            <person name="Tsuda M."/>
            <person name="Fujita N."/>
            <person name="Kawai F."/>
        </authorList>
    </citation>
    <scope>NUCLEOTIDE SEQUENCE [LARGE SCALE GENOMIC DNA]</scope>
    <source>
        <strain evidence="4">203-1</strain>
    </source>
</reference>
<dbReference type="KEGG" id="ster:AOA14_04380"/>
<dbReference type="InterPro" id="IPR018376">
    <property type="entry name" value="Enoyl-CoA_hyd/isom_CS"/>
</dbReference>
<dbReference type="Proteomes" id="UP000076234">
    <property type="component" value="Chromosome"/>
</dbReference>
<dbReference type="EMBL" id="CP013342">
    <property type="protein sequence ID" value="AMU93839.1"/>
    <property type="molecule type" value="Genomic_DNA"/>
</dbReference>
<dbReference type="Gene3D" id="3.90.226.10">
    <property type="entry name" value="2-enoyl-CoA Hydratase, Chain A, domain 1"/>
    <property type="match status" value="1"/>
</dbReference>
<dbReference type="CDD" id="cd06558">
    <property type="entry name" value="crotonase-like"/>
    <property type="match status" value="1"/>
</dbReference>
<organism evidence="3 4">
    <name type="scientific">Sphingopyxis terrae subsp. terrae NBRC 15098</name>
    <dbReference type="NCBI Taxonomy" id="1219058"/>
    <lineage>
        <taxon>Bacteria</taxon>
        <taxon>Pseudomonadati</taxon>
        <taxon>Pseudomonadota</taxon>
        <taxon>Alphaproteobacteria</taxon>
        <taxon>Sphingomonadales</taxon>
        <taxon>Sphingomonadaceae</taxon>
        <taxon>Sphingopyxis</taxon>
    </lineage>
</organism>
<protein>
    <submittedName>
        <fullName evidence="3">Enoyl-CoA hydratase</fullName>
    </submittedName>
</protein>
<evidence type="ECO:0000256" key="1">
    <source>
        <dbReference type="ARBA" id="ARBA00005254"/>
    </source>
</evidence>